<evidence type="ECO:0000313" key="6">
    <source>
        <dbReference type="EMBL" id="QPJ63555.1"/>
    </source>
</evidence>
<dbReference type="EMBL" id="CP048685">
    <property type="protein sequence ID" value="QPJ63555.1"/>
    <property type="molecule type" value="Genomic_DNA"/>
</dbReference>
<keyword evidence="3" id="KW-0812">Transmembrane</keyword>
<organism evidence="6 7">
    <name type="scientific">Candidatus Nitronauta litoralis</name>
    <dbReference type="NCBI Taxonomy" id="2705533"/>
    <lineage>
        <taxon>Bacteria</taxon>
        <taxon>Pseudomonadati</taxon>
        <taxon>Nitrospinota/Tectimicrobiota group</taxon>
        <taxon>Nitrospinota</taxon>
        <taxon>Nitrospinia</taxon>
        <taxon>Nitrospinales</taxon>
        <taxon>Nitrospinaceae</taxon>
        <taxon>Candidatus Nitronauta</taxon>
    </lineage>
</organism>
<sequence length="140" mass="15954">MLNKIRLLLVLLVLGVGGYAGYNLFANYKGSGSPVKVKIKEKGVDVEIENFKLEHQILGRKDWELKADFAQIDTEKKITKLKNVKVVLNMENDQQSTISADSGYMNNDTQEIDLKGNVHFTATLEEFQTRFNKTDQKIFK</sequence>
<dbReference type="AlphaFoldDB" id="A0A7T0G1M1"/>
<protein>
    <submittedName>
        <fullName evidence="6">LPS export ABC transporter periplasmic protein LptC</fullName>
    </submittedName>
</protein>
<dbReference type="GO" id="GO:0030288">
    <property type="term" value="C:outer membrane-bounded periplasmic space"/>
    <property type="evidence" value="ECO:0007669"/>
    <property type="project" value="TreeGrafter"/>
</dbReference>
<dbReference type="PANTHER" id="PTHR37481:SF1">
    <property type="entry name" value="LIPOPOLYSACCHARIDE EXPORT SYSTEM PROTEIN LPTC"/>
    <property type="match status" value="1"/>
</dbReference>
<dbReference type="InterPro" id="IPR052363">
    <property type="entry name" value="LPS_export_LptC"/>
</dbReference>
<evidence type="ECO:0000256" key="1">
    <source>
        <dbReference type="ARBA" id="ARBA00022475"/>
    </source>
</evidence>
<evidence type="ECO:0000256" key="3">
    <source>
        <dbReference type="ARBA" id="ARBA00022692"/>
    </source>
</evidence>
<reference evidence="6 7" key="1">
    <citation type="submission" date="2020-02" db="EMBL/GenBank/DDBJ databases">
        <title>Genomic and physiological characterization of two novel Nitrospinaceae genera.</title>
        <authorList>
            <person name="Mueller A.J."/>
            <person name="Jung M.-Y."/>
            <person name="Strachan C.R."/>
            <person name="Herbold C.W."/>
            <person name="Kirkegaard R.H."/>
            <person name="Daims H."/>
        </authorList>
    </citation>
    <scope>NUCLEOTIDE SEQUENCE [LARGE SCALE GENOMIC DNA]</scope>
    <source>
        <strain evidence="6">EB</strain>
    </source>
</reference>
<keyword evidence="2" id="KW-0997">Cell inner membrane</keyword>
<keyword evidence="5" id="KW-0472">Membrane</keyword>
<proteinExistence type="predicted"/>
<dbReference type="InterPro" id="IPR026265">
    <property type="entry name" value="LptC"/>
</dbReference>
<evidence type="ECO:0000313" key="7">
    <source>
        <dbReference type="Proteomes" id="UP000594688"/>
    </source>
</evidence>
<keyword evidence="1" id="KW-1003">Cell membrane</keyword>
<evidence type="ECO:0000256" key="5">
    <source>
        <dbReference type="ARBA" id="ARBA00023136"/>
    </source>
</evidence>
<evidence type="ECO:0000256" key="2">
    <source>
        <dbReference type="ARBA" id="ARBA00022519"/>
    </source>
</evidence>
<dbReference type="GO" id="GO:0015221">
    <property type="term" value="F:lipopolysaccharide transmembrane transporter activity"/>
    <property type="evidence" value="ECO:0007669"/>
    <property type="project" value="InterPro"/>
</dbReference>
<name>A0A7T0G1M1_9BACT</name>
<dbReference type="KEGG" id="nli:G3M70_17400"/>
<keyword evidence="4" id="KW-1133">Transmembrane helix</keyword>
<dbReference type="NCBIfam" id="TIGR04409">
    <property type="entry name" value="LptC_YrbK"/>
    <property type="match status" value="1"/>
</dbReference>
<dbReference type="GO" id="GO:0017089">
    <property type="term" value="F:glycolipid transfer activity"/>
    <property type="evidence" value="ECO:0007669"/>
    <property type="project" value="TreeGrafter"/>
</dbReference>
<dbReference type="PANTHER" id="PTHR37481">
    <property type="entry name" value="LIPOPOLYSACCHARIDE EXPORT SYSTEM PROTEIN LPTC"/>
    <property type="match status" value="1"/>
</dbReference>
<dbReference type="Proteomes" id="UP000594688">
    <property type="component" value="Chromosome"/>
</dbReference>
<accession>A0A7T0G1M1</accession>
<dbReference type="GO" id="GO:0005886">
    <property type="term" value="C:plasma membrane"/>
    <property type="evidence" value="ECO:0007669"/>
    <property type="project" value="InterPro"/>
</dbReference>
<dbReference type="Pfam" id="PF06835">
    <property type="entry name" value="LptC"/>
    <property type="match status" value="1"/>
</dbReference>
<evidence type="ECO:0000256" key="4">
    <source>
        <dbReference type="ARBA" id="ARBA00022989"/>
    </source>
</evidence>
<dbReference type="Gene3D" id="2.60.450.10">
    <property type="entry name" value="Lipopolysaccharide (LPS) transport protein A like domain"/>
    <property type="match status" value="1"/>
</dbReference>
<dbReference type="InterPro" id="IPR010664">
    <property type="entry name" value="LipoPS_assembly_LptC-rel"/>
</dbReference>
<gene>
    <name evidence="6" type="primary">lptC</name>
    <name evidence="6" type="ORF">G3M70_17400</name>
</gene>